<reference evidence="1" key="1">
    <citation type="submission" date="2018-02" db="EMBL/GenBank/DDBJ databases">
        <title>Rhizophora mucronata_Transcriptome.</title>
        <authorList>
            <person name="Meera S.P."/>
            <person name="Sreeshan A."/>
            <person name="Augustine A."/>
        </authorList>
    </citation>
    <scope>NUCLEOTIDE SEQUENCE</scope>
    <source>
        <tissue evidence="1">Leaf</tissue>
    </source>
</reference>
<accession>A0A2P2QKI5</accession>
<organism evidence="1">
    <name type="scientific">Rhizophora mucronata</name>
    <name type="common">Asiatic mangrove</name>
    <dbReference type="NCBI Taxonomy" id="61149"/>
    <lineage>
        <taxon>Eukaryota</taxon>
        <taxon>Viridiplantae</taxon>
        <taxon>Streptophyta</taxon>
        <taxon>Embryophyta</taxon>
        <taxon>Tracheophyta</taxon>
        <taxon>Spermatophyta</taxon>
        <taxon>Magnoliopsida</taxon>
        <taxon>eudicotyledons</taxon>
        <taxon>Gunneridae</taxon>
        <taxon>Pentapetalae</taxon>
        <taxon>rosids</taxon>
        <taxon>fabids</taxon>
        <taxon>Malpighiales</taxon>
        <taxon>Rhizophoraceae</taxon>
        <taxon>Rhizophora</taxon>
    </lineage>
</organism>
<sequence>MNSKKKTK</sequence>
<proteinExistence type="predicted"/>
<name>A0A2P2QKI5_RHIMU</name>
<dbReference type="EMBL" id="GGEC01087026">
    <property type="protein sequence ID" value="MBX67510.1"/>
    <property type="molecule type" value="Transcribed_RNA"/>
</dbReference>
<evidence type="ECO:0000313" key="1">
    <source>
        <dbReference type="EMBL" id="MBX67510.1"/>
    </source>
</evidence>
<protein>
    <submittedName>
        <fullName evidence="1">Uncharacterized protein</fullName>
    </submittedName>
</protein>